<comment type="caution">
    <text evidence="7">The sequence shown here is derived from an EMBL/GenBank/DDBJ whole genome shotgun (WGS) entry which is preliminary data.</text>
</comment>
<dbReference type="PROSITE" id="PS51892">
    <property type="entry name" value="SUBTILASE"/>
    <property type="match status" value="1"/>
</dbReference>
<dbReference type="CDD" id="cd04077">
    <property type="entry name" value="Peptidases_S8_PCSK9_ProteinaseK_like"/>
    <property type="match status" value="1"/>
</dbReference>
<dbReference type="InterPro" id="IPR036852">
    <property type="entry name" value="Peptidase_S8/S53_dom_sf"/>
</dbReference>
<dbReference type="PROSITE" id="PS00137">
    <property type="entry name" value="SUBTILASE_HIS"/>
    <property type="match status" value="1"/>
</dbReference>
<dbReference type="InterPro" id="IPR034193">
    <property type="entry name" value="PCSK9_ProteinaseK-like"/>
</dbReference>
<proteinExistence type="inferred from homology"/>
<dbReference type="GO" id="GO:0004252">
    <property type="term" value="F:serine-type endopeptidase activity"/>
    <property type="evidence" value="ECO:0007669"/>
    <property type="project" value="InterPro"/>
</dbReference>
<keyword evidence="8" id="KW-1185">Reference proteome</keyword>
<evidence type="ECO:0000256" key="3">
    <source>
        <dbReference type="ARBA" id="ARBA00022801"/>
    </source>
</evidence>
<organism evidence="7 8">
    <name type="scientific">Holothuria leucospilota</name>
    <name type="common">Black long sea cucumber</name>
    <name type="synonym">Mertensiothuria leucospilota</name>
    <dbReference type="NCBI Taxonomy" id="206669"/>
    <lineage>
        <taxon>Eukaryota</taxon>
        <taxon>Metazoa</taxon>
        <taxon>Echinodermata</taxon>
        <taxon>Eleutherozoa</taxon>
        <taxon>Echinozoa</taxon>
        <taxon>Holothuroidea</taxon>
        <taxon>Aspidochirotacea</taxon>
        <taxon>Aspidochirotida</taxon>
        <taxon>Holothuriidae</taxon>
        <taxon>Holothuria</taxon>
    </lineage>
</organism>
<evidence type="ECO:0000313" key="8">
    <source>
        <dbReference type="Proteomes" id="UP001152320"/>
    </source>
</evidence>
<gene>
    <name evidence="7" type="ORF">HOLleu_01748</name>
</gene>
<name>A0A9Q1HL04_HOLLE</name>
<dbReference type="PRINTS" id="PR00723">
    <property type="entry name" value="SUBTILISIN"/>
</dbReference>
<feature type="domain" description="Peptidase S8/S53" evidence="6">
    <location>
        <begin position="15"/>
        <end position="205"/>
    </location>
</feature>
<protein>
    <submittedName>
        <fullName evidence="7">Proteinase K</fullName>
    </submittedName>
</protein>
<dbReference type="Gene3D" id="3.40.50.200">
    <property type="entry name" value="Peptidase S8/S53 domain"/>
    <property type="match status" value="1"/>
</dbReference>
<evidence type="ECO:0000313" key="7">
    <source>
        <dbReference type="EMBL" id="KAJ8049141.1"/>
    </source>
</evidence>
<comment type="caution">
    <text evidence="5">Lacks conserved residue(s) required for the propagation of feature annotation.</text>
</comment>
<dbReference type="PANTHER" id="PTHR43806">
    <property type="entry name" value="PEPTIDASE S8"/>
    <property type="match status" value="1"/>
</dbReference>
<dbReference type="InterPro" id="IPR015500">
    <property type="entry name" value="Peptidase_S8_subtilisin-rel"/>
</dbReference>
<keyword evidence="4" id="KW-0720">Serine protease</keyword>
<evidence type="ECO:0000259" key="6">
    <source>
        <dbReference type="Pfam" id="PF00082"/>
    </source>
</evidence>
<dbReference type="PROSITE" id="PS00138">
    <property type="entry name" value="SUBTILASE_SER"/>
    <property type="match status" value="1"/>
</dbReference>
<keyword evidence="2" id="KW-0645">Protease</keyword>
<dbReference type="OrthoDB" id="206201at2759"/>
<evidence type="ECO:0000256" key="4">
    <source>
        <dbReference type="ARBA" id="ARBA00022825"/>
    </source>
</evidence>
<dbReference type="InterPro" id="IPR023828">
    <property type="entry name" value="Peptidase_S8_Ser-AS"/>
</dbReference>
<dbReference type="PANTHER" id="PTHR43806:SF11">
    <property type="entry name" value="CEREVISIN-RELATED"/>
    <property type="match status" value="1"/>
</dbReference>
<evidence type="ECO:0000256" key="1">
    <source>
        <dbReference type="ARBA" id="ARBA00011073"/>
    </source>
</evidence>
<dbReference type="Proteomes" id="UP001152320">
    <property type="component" value="Chromosome 1"/>
</dbReference>
<keyword evidence="3" id="KW-0378">Hydrolase</keyword>
<dbReference type="InterPro" id="IPR022398">
    <property type="entry name" value="Peptidase_S8_His-AS"/>
</dbReference>
<evidence type="ECO:0000256" key="2">
    <source>
        <dbReference type="ARBA" id="ARBA00022670"/>
    </source>
</evidence>
<dbReference type="InterPro" id="IPR050131">
    <property type="entry name" value="Peptidase_S8_subtilisin-like"/>
</dbReference>
<dbReference type="GO" id="GO:0006508">
    <property type="term" value="P:proteolysis"/>
    <property type="evidence" value="ECO:0007669"/>
    <property type="project" value="UniProtKB-KW"/>
</dbReference>
<dbReference type="EMBL" id="JAIZAY010000001">
    <property type="protein sequence ID" value="KAJ8049141.1"/>
    <property type="molecule type" value="Genomic_DNA"/>
</dbReference>
<reference evidence="7" key="1">
    <citation type="submission" date="2021-10" db="EMBL/GenBank/DDBJ databases">
        <title>Tropical sea cucumber genome reveals ecological adaptation and Cuvierian tubules defense mechanism.</title>
        <authorList>
            <person name="Chen T."/>
        </authorList>
    </citation>
    <scope>NUCLEOTIDE SEQUENCE</scope>
    <source>
        <strain evidence="7">Nanhai2018</strain>
        <tissue evidence="7">Muscle</tissue>
    </source>
</reference>
<sequence>MRTSFPLEKKMYGIDCDGHGTHCSGTVGSVSYGVAKATDIFGVRVLNCQGSGSWSDVIAGCDFVAGHSAELKVASLSIGGGVSQSVNDAIQRMIDSNVAVAVAAGNEDTDACNSSPASAPNALTVGATDDTDTRAYFSNYGSCVDIFAPGVAIMSTTLDGGRESWSGTSMATPHVAGVLALARVNSPGKNAMDIMNEVVTTADENLVADPVGSPNKFLYCP</sequence>
<dbReference type="InterPro" id="IPR000209">
    <property type="entry name" value="Peptidase_S8/S53_dom"/>
</dbReference>
<dbReference type="FunFam" id="3.40.50.200:FF:000014">
    <property type="entry name" value="Proteinase K"/>
    <property type="match status" value="1"/>
</dbReference>
<evidence type="ECO:0000256" key="5">
    <source>
        <dbReference type="PROSITE-ProRule" id="PRU01240"/>
    </source>
</evidence>
<accession>A0A9Q1HL04</accession>
<comment type="similarity">
    <text evidence="1 5">Belongs to the peptidase S8 family.</text>
</comment>
<dbReference type="SUPFAM" id="SSF52743">
    <property type="entry name" value="Subtilisin-like"/>
    <property type="match status" value="1"/>
</dbReference>
<dbReference type="GO" id="GO:0005615">
    <property type="term" value="C:extracellular space"/>
    <property type="evidence" value="ECO:0007669"/>
    <property type="project" value="TreeGrafter"/>
</dbReference>
<dbReference type="Pfam" id="PF00082">
    <property type="entry name" value="Peptidase_S8"/>
    <property type="match status" value="1"/>
</dbReference>
<dbReference type="AlphaFoldDB" id="A0A9Q1HL04"/>